<evidence type="ECO:0000256" key="1">
    <source>
        <dbReference type="ARBA" id="ARBA00004167"/>
    </source>
</evidence>
<dbReference type="Gene3D" id="2.130.10.10">
    <property type="entry name" value="YVTN repeat-like/Quinoprotein amine dehydrogenase"/>
    <property type="match status" value="1"/>
</dbReference>
<keyword evidence="4 6" id="KW-1133">Transmembrane helix</keyword>
<dbReference type="SUPFAM" id="SSF69318">
    <property type="entry name" value="Integrin alpha N-terminal domain"/>
    <property type="match status" value="1"/>
</dbReference>
<sequence>MKPGVSSFRYGIDISNRNYRKQPKCNVEVVMKWKKELQSSCVSTPVAYSFLENGSDEIVLSGYWKYVDVVQTDGSSLEGWPYGFEDSIFNGSPILHDVDWDGIEDIVNVDKDGVIRVMHLNEFHSVNRSDSFYLPSLHVNRIWFDMQQEIVDAKELERLTSPVMQEYLRHRVFAANEADTDSYTRKQEEMKKYVKESITHVSLDPHVLTTPGSFIDFNSLLLFIPVTYYFSLSDYPDGIPGIDIDKYLACGITAYNLTSNRVLWSHVFGLSTQTAARKVWCYSTPVTADIEGMGRLTTVFGTAQGLLFAVGEGGAVKRGFPVRFNAIHMAPVCVDLAGDGYLEIVVVGDMKGVLAVLDDRGEEVWYRVLSGALSQTVAVADVNGDGQLDVVAVTDSGDLWALDGKTGATLAPFPIRTGGAVRTAPLVVDLSPSHDGIHVVVVSNGTLLIVDATSGCIRFVELTEEVYAQVLAVHSPTSELIDLVVATMNGNMYQFTTSGTWDGINHFANRGVNLNSVYSRDYFGVFFGDGKQEYLDFWGSEMQLPVTIVDRRKNQYNAQYTVRVFRKGMLLAERTVEKPGEYSLSFELRETGYFNLFVVVENEHRQVVTMDVSIHSNVEALFYLKWLVLVPFLLLTTVLFFSSNLATPLPL</sequence>
<dbReference type="InterPro" id="IPR015943">
    <property type="entry name" value="WD40/YVTN_repeat-like_dom_sf"/>
</dbReference>
<comment type="subcellular location">
    <subcellularLocation>
        <location evidence="1">Membrane</location>
        <topology evidence="1">Single-pass membrane protein</topology>
    </subcellularLocation>
</comment>
<organism evidence="8 9">
    <name type="scientific">Blastocystis sp. subtype 1 (strain ATCC 50177 / NandII)</name>
    <dbReference type="NCBI Taxonomy" id="478820"/>
    <lineage>
        <taxon>Eukaryota</taxon>
        <taxon>Sar</taxon>
        <taxon>Stramenopiles</taxon>
        <taxon>Bigyra</taxon>
        <taxon>Opalozoa</taxon>
        <taxon>Opalinata</taxon>
        <taxon>Blastocystidae</taxon>
        <taxon>Blastocystis</taxon>
    </lineage>
</organism>
<comment type="caution">
    <text evidence="8">The sequence shown here is derived from an EMBL/GenBank/DDBJ whole genome shotgun (WGS) entry which is preliminary data.</text>
</comment>
<accession>A0A196SH04</accession>
<gene>
    <name evidence="8" type="ORF">AV274_2665</name>
</gene>
<evidence type="ECO:0000256" key="2">
    <source>
        <dbReference type="ARBA" id="ARBA00022692"/>
    </source>
</evidence>
<evidence type="ECO:0000259" key="7">
    <source>
        <dbReference type="Pfam" id="PF23722"/>
    </source>
</evidence>
<evidence type="ECO:0000313" key="8">
    <source>
        <dbReference type="EMBL" id="OAO15591.1"/>
    </source>
</evidence>
<proteinExistence type="predicted"/>
<dbReference type="PANTHER" id="PTHR21419:SF23">
    <property type="entry name" value="PROTEIN DEFECTIVE IN EXINE FORMATION 1"/>
    <property type="match status" value="1"/>
</dbReference>
<dbReference type="Pfam" id="PF13517">
    <property type="entry name" value="FG-GAP_3"/>
    <property type="match status" value="1"/>
</dbReference>
<dbReference type="AlphaFoldDB" id="A0A196SH04"/>
<protein>
    <recommendedName>
        <fullName evidence="7">DEX1 C-terminal domain-containing protein</fullName>
    </recommendedName>
</protein>
<evidence type="ECO:0000313" key="9">
    <source>
        <dbReference type="Proteomes" id="UP000078348"/>
    </source>
</evidence>
<feature type="transmembrane region" description="Helical" evidence="6">
    <location>
        <begin position="620"/>
        <end position="641"/>
    </location>
</feature>
<keyword evidence="2 6" id="KW-0812">Transmembrane</keyword>
<dbReference type="GO" id="GO:0016020">
    <property type="term" value="C:membrane"/>
    <property type="evidence" value="ECO:0007669"/>
    <property type="project" value="UniProtKB-SubCell"/>
</dbReference>
<dbReference type="InterPro" id="IPR028994">
    <property type="entry name" value="Integrin_alpha_N"/>
</dbReference>
<dbReference type="Pfam" id="PF23722">
    <property type="entry name" value="Beta-sand_DEX1"/>
    <property type="match status" value="1"/>
</dbReference>
<dbReference type="Proteomes" id="UP000078348">
    <property type="component" value="Unassembled WGS sequence"/>
</dbReference>
<dbReference type="EMBL" id="LXWW01000129">
    <property type="protein sequence ID" value="OAO15591.1"/>
    <property type="molecule type" value="Genomic_DNA"/>
</dbReference>
<feature type="domain" description="DEX1 C-terminal" evidence="7">
    <location>
        <begin position="524"/>
        <end position="617"/>
    </location>
</feature>
<dbReference type="OrthoDB" id="40617at2759"/>
<dbReference type="InterPro" id="IPR013517">
    <property type="entry name" value="FG-GAP"/>
</dbReference>
<dbReference type="InterPro" id="IPR056376">
    <property type="entry name" value="DEX1_C"/>
</dbReference>
<evidence type="ECO:0000256" key="3">
    <source>
        <dbReference type="ARBA" id="ARBA00022729"/>
    </source>
</evidence>
<dbReference type="PANTHER" id="PTHR21419">
    <property type="match status" value="1"/>
</dbReference>
<dbReference type="InterPro" id="IPR045232">
    <property type="entry name" value="FAM234"/>
</dbReference>
<dbReference type="STRING" id="478820.A0A196SH04"/>
<evidence type="ECO:0000256" key="5">
    <source>
        <dbReference type="ARBA" id="ARBA00023136"/>
    </source>
</evidence>
<name>A0A196SH04_BLAHN</name>
<evidence type="ECO:0000256" key="4">
    <source>
        <dbReference type="ARBA" id="ARBA00022989"/>
    </source>
</evidence>
<keyword evidence="9" id="KW-1185">Reference proteome</keyword>
<reference evidence="8 9" key="1">
    <citation type="submission" date="2016-05" db="EMBL/GenBank/DDBJ databases">
        <title>Nuclear genome of Blastocystis sp. subtype 1 NandII.</title>
        <authorList>
            <person name="Gentekaki E."/>
            <person name="Curtis B."/>
            <person name="Stairs C."/>
            <person name="Eme L."/>
            <person name="Herman E."/>
            <person name="Klimes V."/>
            <person name="Arias M.C."/>
            <person name="Elias M."/>
            <person name="Hilliou F."/>
            <person name="Klute M."/>
            <person name="Malik S.-B."/>
            <person name="Pightling A."/>
            <person name="Rachubinski R."/>
            <person name="Salas D."/>
            <person name="Schlacht A."/>
            <person name="Suga H."/>
            <person name="Archibald J."/>
            <person name="Ball S.G."/>
            <person name="Clark G."/>
            <person name="Dacks J."/>
            <person name="Van Der Giezen M."/>
            <person name="Tsaousis A."/>
            <person name="Roger A."/>
        </authorList>
    </citation>
    <scope>NUCLEOTIDE SEQUENCE [LARGE SCALE GENOMIC DNA]</scope>
    <source>
        <strain evidence="9">ATCC 50177 / NandII</strain>
    </source>
</reference>
<keyword evidence="5 6" id="KW-0472">Membrane</keyword>
<keyword evidence="3" id="KW-0732">Signal</keyword>
<evidence type="ECO:0000256" key="6">
    <source>
        <dbReference type="SAM" id="Phobius"/>
    </source>
</evidence>